<sequence length="286" mass="32845">MGCTWAEHRPNTTLMRSGYILDIGTTRIGHGEDMDGTRAGGQAQRDRDKERQRHRETEAQRDSHRGTEARRDRRNNRQAGRTTLKARIYRHPWPQALTPLLPASTPSPDTRRPFSSPHSSVPSCLHPLTSPLCFLQETPWSWRNLRFSPFCWFCGQVGEGITPKRLIVPTHTLRKAPRTPTRSGDGRERHQGTWSLLRTDLGFLNEMIDLNTQLEELNEIFLIPMTSCDLTPEPTLPLNLTRRMHQQVDSPSKDIRGFQGLRQIRLGLCFLIDVFSEPQQTPRRDG</sequence>
<protein>
    <submittedName>
        <fullName evidence="2">Uncharacterized protein</fullName>
    </submittedName>
</protein>
<feature type="region of interest" description="Disordered" evidence="1">
    <location>
        <begin position="26"/>
        <end position="116"/>
    </location>
</feature>
<dbReference type="Proteomes" id="UP001487740">
    <property type="component" value="Unassembled WGS sequence"/>
</dbReference>
<proteinExistence type="predicted"/>
<feature type="compositionally biased region" description="Basic and acidic residues" evidence="1">
    <location>
        <begin position="44"/>
        <end position="71"/>
    </location>
</feature>
<reference evidence="2 3" key="1">
    <citation type="submission" date="2023-03" db="EMBL/GenBank/DDBJ databases">
        <title>High-quality genome of Scylla paramamosain provides insights in environmental adaptation.</title>
        <authorList>
            <person name="Zhang L."/>
        </authorList>
    </citation>
    <scope>NUCLEOTIDE SEQUENCE [LARGE SCALE GENOMIC DNA]</scope>
    <source>
        <strain evidence="2">LZ_2023a</strain>
        <tissue evidence="2">Muscle</tissue>
    </source>
</reference>
<accession>A0AAW0SAI8</accession>
<name>A0AAW0SAI8_SCYPA</name>
<feature type="compositionally biased region" description="Low complexity" evidence="1">
    <location>
        <begin position="96"/>
        <end position="108"/>
    </location>
</feature>
<evidence type="ECO:0000313" key="2">
    <source>
        <dbReference type="EMBL" id="KAK8371865.1"/>
    </source>
</evidence>
<gene>
    <name evidence="2" type="ORF">O3P69_011852</name>
</gene>
<comment type="caution">
    <text evidence="2">The sequence shown here is derived from an EMBL/GenBank/DDBJ whole genome shotgun (WGS) entry which is preliminary data.</text>
</comment>
<dbReference type="EMBL" id="JARAKH010006400">
    <property type="protein sequence ID" value="KAK8371865.1"/>
    <property type="molecule type" value="Genomic_DNA"/>
</dbReference>
<keyword evidence="3" id="KW-1185">Reference proteome</keyword>
<organism evidence="2 3">
    <name type="scientific">Scylla paramamosain</name>
    <name type="common">Mud crab</name>
    <dbReference type="NCBI Taxonomy" id="85552"/>
    <lineage>
        <taxon>Eukaryota</taxon>
        <taxon>Metazoa</taxon>
        <taxon>Ecdysozoa</taxon>
        <taxon>Arthropoda</taxon>
        <taxon>Crustacea</taxon>
        <taxon>Multicrustacea</taxon>
        <taxon>Malacostraca</taxon>
        <taxon>Eumalacostraca</taxon>
        <taxon>Eucarida</taxon>
        <taxon>Decapoda</taxon>
        <taxon>Pleocyemata</taxon>
        <taxon>Brachyura</taxon>
        <taxon>Eubrachyura</taxon>
        <taxon>Portunoidea</taxon>
        <taxon>Portunidae</taxon>
        <taxon>Portuninae</taxon>
        <taxon>Scylla</taxon>
    </lineage>
</organism>
<evidence type="ECO:0000256" key="1">
    <source>
        <dbReference type="SAM" id="MobiDB-lite"/>
    </source>
</evidence>
<evidence type="ECO:0000313" key="3">
    <source>
        <dbReference type="Proteomes" id="UP001487740"/>
    </source>
</evidence>
<dbReference type="AlphaFoldDB" id="A0AAW0SAI8"/>